<dbReference type="InterPro" id="IPR001680">
    <property type="entry name" value="WD40_rpt"/>
</dbReference>
<dbReference type="GO" id="GO:0005730">
    <property type="term" value="C:nucleolus"/>
    <property type="evidence" value="ECO:0007669"/>
    <property type="project" value="UniProtKB-SubCell"/>
</dbReference>
<dbReference type="InterPro" id="IPR056151">
    <property type="entry name" value="Beta-prop_DCAF12"/>
</dbReference>
<reference evidence="8 9" key="1">
    <citation type="submission" date="2018-06" db="EMBL/GenBank/DDBJ databases">
        <title>Whole genome sequencing of Candida tropicalis (genome annotated by CSBL at Korea University).</title>
        <authorList>
            <person name="Ahn J."/>
        </authorList>
    </citation>
    <scope>NUCLEOTIDE SEQUENCE [LARGE SCALE GENOMIC DNA]</scope>
    <source>
        <strain evidence="8 9">ATCC 20962</strain>
    </source>
</reference>
<dbReference type="GO" id="GO:0006364">
    <property type="term" value="P:rRNA processing"/>
    <property type="evidence" value="ECO:0007669"/>
    <property type="project" value="TreeGrafter"/>
</dbReference>
<keyword evidence="4" id="KW-0539">Nucleus</keyword>
<comment type="caution">
    <text evidence="8">The sequence shown here is derived from an EMBL/GenBank/DDBJ whole genome shotgun (WGS) entry which is preliminary data.</text>
</comment>
<dbReference type="AlphaFoldDB" id="A0A367XLF4"/>
<dbReference type="PROSITE" id="PS00678">
    <property type="entry name" value="WD_REPEATS_1"/>
    <property type="match status" value="1"/>
</dbReference>
<feature type="region of interest" description="Disordered" evidence="6">
    <location>
        <begin position="1"/>
        <end position="23"/>
    </location>
</feature>
<dbReference type="OrthoDB" id="431715at2759"/>
<dbReference type="SMART" id="SM00320">
    <property type="entry name" value="WD40"/>
    <property type="match status" value="5"/>
</dbReference>
<dbReference type="Proteomes" id="UP000253472">
    <property type="component" value="Unassembled WGS sequence"/>
</dbReference>
<evidence type="ECO:0000256" key="1">
    <source>
        <dbReference type="ARBA" id="ARBA00004604"/>
    </source>
</evidence>
<dbReference type="Pfam" id="PF00400">
    <property type="entry name" value="WD40"/>
    <property type="match status" value="1"/>
</dbReference>
<dbReference type="SUPFAM" id="SSF50978">
    <property type="entry name" value="WD40 repeat-like"/>
    <property type="match status" value="1"/>
</dbReference>
<dbReference type="PROSITE" id="PS50082">
    <property type="entry name" value="WD_REPEATS_2"/>
    <property type="match status" value="1"/>
</dbReference>
<keyword evidence="9" id="KW-1185">Reference proteome</keyword>
<accession>A0A367XLF4</accession>
<dbReference type="Pfam" id="PF23760">
    <property type="entry name" value="Beta-prop_DCAF12"/>
    <property type="match status" value="1"/>
</dbReference>
<keyword evidence="2 5" id="KW-0853">WD repeat</keyword>
<keyword evidence="3" id="KW-0677">Repeat</keyword>
<dbReference type="InterPro" id="IPR036322">
    <property type="entry name" value="WD40_repeat_dom_sf"/>
</dbReference>
<evidence type="ECO:0000256" key="6">
    <source>
        <dbReference type="SAM" id="MobiDB-lite"/>
    </source>
</evidence>
<feature type="repeat" description="WD" evidence="5">
    <location>
        <begin position="163"/>
        <end position="203"/>
    </location>
</feature>
<dbReference type="Gene3D" id="2.130.10.10">
    <property type="entry name" value="YVTN repeat-like/Quinoprotein amine dehydrogenase"/>
    <property type="match status" value="2"/>
</dbReference>
<gene>
    <name evidence="8" type="primary">UTP15_1</name>
    <name evidence="8" type="ORF">Cantr_04396</name>
</gene>
<dbReference type="PROSITE" id="PS50294">
    <property type="entry name" value="WD_REPEATS_REGION"/>
    <property type="match status" value="1"/>
</dbReference>
<evidence type="ECO:0000256" key="5">
    <source>
        <dbReference type="PROSITE-ProRule" id="PRU00221"/>
    </source>
</evidence>
<feature type="domain" description="DDB1- and CUL4-associated factor 12 beta-propeller" evidence="7">
    <location>
        <begin position="100"/>
        <end position="199"/>
    </location>
</feature>
<proteinExistence type="predicted"/>
<evidence type="ECO:0000256" key="2">
    <source>
        <dbReference type="ARBA" id="ARBA00022574"/>
    </source>
</evidence>
<protein>
    <submittedName>
        <fullName evidence="8">U3 small nucleolar RNA-associated protein 15</fullName>
    </submittedName>
</protein>
<evidence type="ECO:0000259" key="7">
    <source>
        <dbReference type="Pfam" id="PF23760"/>
    </source>
</evidence>
<evidence type="ECO:0000256" key="4">
    <source>
        <dbReference type="ARBA" id="ARBA00023242"/>
    </source>
</evidence>
<dbReference type="InterPro" id="IPR019775">
    <property type="entry name" value="WD40_repeat_CS"/>
</dbReference>
<sequence length="386" mass="42036">MSSAKQALPQARAPTLPSKTTPEQRYWRSYINPQLIKENHPINSIEFNPATNDFAVASSTKIQVFSGKTRQVVKTYSRFKDVVYCGNYRHDGKLLVAADASGLVSIYDCFKPNNLLVSWVPSVLGTRVAKFNPVKGNHVVTGGNDNKLRIFDITQTSTPLVSIDAHDDYVSSVSYMDTNLLASGSFDGSVKLWDVRAPESAVASFDQGNPVADVVVMGSLVVAAGGPVVNVFDLNLNRPIHQLENFTKATTCLAPTHNNQLIVGSLDGTTKVFDADWKVVFGYHFSAPVLSCAANEKHFVTGLTSGLLTIRSRKTSKTTKAKEFAGEEDHVIVQHLGSKKVTGTAGELMANYKKSLQVENPADLNQQIREAKQAQEVCGMLQFLGV</sequence>
<dbReference type="InterPro" id="IPR015943">
    <property type="entry name" value="WD40/YVTN_repeat-like_dom_sf"/>
</dbReference>
<evidence type="ECO:0000313" key="8">
    <source>
        <dbReference type="EMBL" id="RCK54463.1"/>
    </source>
</evidence>
<comment type="subcellular location">
    <subcellularLocation>
        <location evidence="1">Nucleus</location>
        <location evidence="1">Nucleolus</location>
    </subcellularLocation>
</comment>
<dbReference type="EMBL" id="QLNQ01000030">
    <property type="protein sequence ID" value="RCK54463.1"/>
    <property type="molecule type" value="Genomic_DNA"/>
</dbReference>
<dbReference type="PANTHER" id="PTHR19924:SF26">
    <property type="entry name" value="U3 SMALL NUCLEOLAR RNA-ASSOCIATED PROTEIN 15 HOMOLOG"/>
    <property type="match status" value="1"/>
</dbReference>
<dbReference type="PANTHER" id="PTHR19924">
    <property type="entry name" value="UTP15 U3 SMALL NUCLEOLAR RNA-ASSOCIATED PROTEIN 15 FAMILY MEMBER"/>
    <property type="match status" value="1"/>
</dbReference>
<name>A0A367XLF4_9ASCO</name>
<dbReference type="GO" id="GO:0045943">
    <property type="term" value="P:positive regulation of transcription by RNA polymerase I"/>
    <property type="evidence" value="ECO:0007669"/>
    <property type="project" value="TreeGrafter"/>
</dbReference>
<dbReference type="STRING" id="5486.A0A367XLF4"/>
<organism evidence="8 9">
    <name type="scientific">Candida viswanathii</name>
    <dbReference type="NCBI Taxonomy" id="5486"/>
    <lineage>
        <taxon>Eukaryota</taxon>
        <taxon>Fungi</taxon>
        <taxon>Dikarya</taxon>
        <taxon>Ascomycota</taxon>
        <taxon>Saccharomycotina</taxon>
        <taxon>Pichiomycetes</taxon>
        <taxon>Debaryomycetaceae</taxon>
        <taxon>Candida/Lodderomyces clade</taxon>
        <taxon>Candida</taxon>
    </lineage>
</organism>
<evidence type="ECO:0000256" key="3">
    <source>
        <dbReference type="ARBA" id="ARBA00022737"/>
    </source>
</evidence>
<evidence type="ECO:0000313" key="9">
    <source>
        <dbReference type="Proteomes" id="UP000253472"/>
    </source>
</evidence>